<organism evidence="7 8">
    <name type="scientific">Loktanella atrilutea</name>
    <dbReference type="NCBI Taxonomy" id="366533"/>
    <lineage>
        <taxon>Bacteria</taxon>
        <taxon>Pseudomonadati</taxon>
        <taxon>Pseudomonadota</taxon>
        <taxon>Alphaproteobacteria</taxon>
        <taxon>Rhodobacterales</taxon>
        <taxon>Roseobacteraceae</taxon>
        <taxon>Loktanella</taxon>
    </lineage>
</organism>
<dbReference type="RefSeq" id="WP_072855461.1">
    <property type="nucleotide sequence ID" value="NZ_FQUE01000001.1"/>
</dbReference>
<dbReference type="GO" id="GO:0001510">
    <property type="term" value="P:RNA methylation"/>
    <property type="evidence" value="ECO:0007669"/>
    <property type="project" value="InterPro"/>
</dbReference>
<dbReference type="Gene3D" id="3.30.70.1170">
    <property type="entry name" value="Sun protein, domain 3"/>
    <property type="match status" value="1"/>
</dbReference>
<comment type="caution">
    <text evidence="5">Lacks conserved residue(s) required for the propagation of feature annotation.</text>
</comment>
<sequence>MTPAARLAAAIDVLDDVIAGTPAERALTHWARTHRFAGSGDRAALRDHVYDVLRARRSLAALGGGDTGRALVLGLLRRDGPDPLTVFGSGGHAPQALTPEETEVAHPPTNEAAMADLPDWLWPLWQRALGDRAMELAQLQLQRAPVFLRVNLSRISRAAAQASLLAEAVTTQPHPFADTALQVTDNPRRVAASAAYLDGQVEVQDAASQIAVARLPVDPGQRILDYCAGGGGKALALADRLGGPVWAHDIDPRRMADIAPRAARAGATIKTLATAEVAKAAPFDLVLCDAPCSGSGTWRRTPDAKWRLTPERLSDLNTMQADILATAATLTRPGGLLAYATCSVLLEENEAIVASFLSGHAGWSRVDRLLLSPTADHDGFQMSVLRRS</sequence>
<feature type="active site" description="Nucleophile" evidence="5">
    <location>
        <position position="342"/>
    </location>
</feature>
<dbReference type="PROSITE" id="PS51686">
    <property type="entry name" value="SAM_MT_RSMB_NOP"/>
    <property type="match status" value="1"/>
</dbReference>
<feature type="binding site" evidence="5">
    <location>
        <position position="249"/>
    </location>
    <ligand>
        <name>S-adenosyl-L-methionine</name>
        <dbReference type="ChEBI" id="CHEBI:59789"/>
    </ligand>
</feature>
<dbReference type="Pfam" id="PF22458">
    <property type="entry name" value="RsmF-B_ferredox"/>
    <property type="match status" value="1"/>
</dbReference>
<evidence type="ECO:0000256" key="5">
    <source>
        <dbReference type="PROSITE-ProRule" id="PRU01023"/>
    </source>
</evidence>
<proteinExistence type="inferred from homology"/>
<dbReference type="OrthoDB" id="9810297at2"/>
<evidence type="ECO:0000313" key="8">
    <source>
        <dbReference type="Proteomes" id="UP000183987"/>
    </source>
</evidence>
<evidence type="ECO:0000313" key="7">
    <source>
        <dbReference type="EMBL" id="SHE42604.1"/>
    </source>
</evidence>
<name>A0A1M4TE05_LOKAT</name>
<evidence type="ECO:0000256" key="2">
    <source>
        <dbReference type="ARBA" id="ARBA00022679"/>
    </source>
</evidence>
<keyword evidence="4 5" id="KW-0694">RNA-binding</keyword>
<reference evidence="8" key="1">
    <citation type="submission" date="2016-11" db="EMBL/GenBank/DDBJ databases">
        <authorList>
            <person name="Varghese N."/>
            <person name="Submissions S."/>
        </authorList>
    </citation>
    <scope>NUCLEOTIDE SEQUENCE [LARGE SCALE GENOMIC DNA]</scope>
    <source>
        <strain evidence="8">DSM 29326</strain>
    </source>
</reference>
<feature type="binding site" evidence="5">
    <location>
        <position position="289"/>
    </location>
    <ligand>
        <name>S-adenosyl-L-methionine</name>
        <dbReference type="ChEBI" id="CHEBI:59789"/>
    </ligand>
</feature>
<dbReference type="GO" id="GO:0003723">
    <property type="term" value="F:RNA binding"/>
    <property type="evidence" value="ECO:0007669"/>
    <property type="project" value="UniProtKB-UniRule"/>
</dbReference>
<dbReference type="Pfam" id="PF01189">
    <property type="entry name" value="Methyltr_RsmB-F"/>
    <property type="match status" value="1"/>
</dbReference>
<keyword evidence="3 5" id="KW-0949">S-adenosyl-L-methionine</keyword>
<accession>A0A1M4TE05</accession>
<dbReference type="InterPro" id="IPR054728">
    <property type="entry name" value="RsmB-like_ferredoxin"/>
</dbReference>
<evidence type="ECO:0000259" key="6">
    <source>
        <dbReference type="PROSITE" id="PS51686"/>
    </source>
</evidence>
<dbReference type="SUPFAM" id="SSF53335">
    <property type="entry name" value="S-adenosyl-L-methionine-dependent methyltransferases"/>
    <property type="match status" value="1"/>
</dbReference>
<dbReference type="AlphaFoldDB" id="A0A1M4TE05"/>
<dbReference type="InterPro" id="IPR001678">
    <property type="entry name" value="MeTrfase_RsmB-F_NOP2_dom"/>
</dbReference>
<protein>
    <submittedName>
        <fullName evidence="7">16S rRNA (Cytosine967-C5)-methyltransferase</fullName>
    </submittedName>
</protein>
<evidence type="ECO:0000256" key="3">
    <source>
        <dbReference type="ARBA" id="ARBA00022691"/>
    </source>
</evidence>
<feature type="domain" description="SAM-dependent MTase RsmB/NOP-type" evidence="6">
    <location>
        <begin position="136"/>
        <end position="388"/>
    </location>
</feature>
<keyword evidence="1 5" id="KW-0489">Methyltransferase</keyword>
<dbReference type="STRING" id="366533.SAMN05444339_101337"/>
<dbReference type="Proteomes" id="UP000183987">
    <property type="component" value="Unassembled WGS sequence"/>
</dbReference>
<evidence type="ECO:0000256" key="1">
    <source>
        <dbReference type="ARBA" id="ARBA00022603"/>
    </source>
</evidence>
<keyword evidence="2 5" id="KW-0808">Transferase</keyword>
<dbReference type="PANTHER" id="PTHR22807">
    <property type="entry name" value="NOP2 YEAST -RELATED NOL1/NOP2/FMU SUN DOMAIN-CONTAINING"/>
    <property type="match status" value="1"/>
</dbReference>
<keyword evidence="8" id="KW-1185">Reference proteome</keyword>
<comment type="similarity">
    <text evidence="5">Belongs to the class I-like SAM-binding methyltransferase superfamily. RsmB/NOP family.</text>
</comment>
<dbReference type="PANTHER" id="PTHR22807:SF53">
    <property type="entry name" value="RIBOSOMAL RNA SMALL SUBUNIT METHYLTRANSFERASE B-RELATED"/>
    <property type="match status" value="1"/>
</dbReference>
<dbReference type="GO" id="GO:0008173">
    <property type="term" value="F:RNA methyltransferase activity"/>
    <property type="evidence" value="ECO:0007669"/>
    <property type="project" value="InterPro"/>
</dbReference>
<dbReference type="EMBL" id="FQUE01000001">
    <property type="protein sequence ID" value="SHE42604.1"/>
    <property type="molecule type" value="Genomic_DNA"/>
</dbReference>
<dbReference type="InterPro" id="IPR023267">
    <property type="entry name" value="RCMT"/>
</dbReference>
<dbReference type="CDD" id="cd02440">
    <property type="entry name" value="AdoMet_MTases"/>
    <property type="match status" value="1"/>
</dbReference>
<dbReference type="PRINTS" id="PR02008">
    <property type="entry name" value="RCMTFAMILY"/>
</dbReference>
<dbReference type="InterPro" id="IPR049560">
    <property type="entry name" value="MeTrfase_RsmB-F_NOP2_cat"/>
</dbReference>
<evidence type="ECO:0000256" key="4">
    <source>
        <dbReference type="ARBA" id="ARBA00022884"/>
    </source>
</evidence>
<dbReference type="InterPro" id="IPR029063">
    <property type="entry name" value="SAM-dependent_MTases_sf"/>
</dbReference>
<dbReference type="Gene3D" id="3.40.50.150">
    <property type="entry name" value="Vaccinia Virus protein VP39"/>
    <property type="match status" value="1"/>
</dbReference>
<gene>
    <name evidence="7" type="ORF">SAMN05444339_101337</name>
</gene>